<evidence type="ECO:0000256" key="1">
    <source>
        <dbReference type="ARBA" id="ARBA00023125"/>
    </source>
</evidence>
<dbReference type="CDD" id="cd18809">
    <property type="entry name" value="SF1_C_RecD"/>
    <property type="match status" value="1"/>
</dbReference>
<dbReference type="OrthoDB" id="3366231at2759"/>
<keyword evidence="1" id="KW-0238">DNA-binding</keyword>
<dbReference type="CDD" id="cd04476">
    <property type="entry name" value="RPA1_DBD_C"/>
    <property type="match status" value="1"/>
</dbReference>
<feature type="domain" description="Replication protein A 70 kDa DNA-binding subunit B/D first OB fold" evidence="3">
    <location>
        <begin position="5"/>
        <end position="46"/>
    </location>
</feature>
<dbReference type="InterPro" id="IPR031657">
    <property type="entry name" value="REPA_OB_2"/>
</dbReference>
<evidence type="ECO:0000259" key="7">
    <source>
        <dbReference type="Pfam" id="PF21530"/>
    </source>
</evidence>
<dbReference type="EMBL" id="JAEFBJ010000096">
    <property type="protein sequence ID" value="KAG7530411.1"/>
    <property type="molecule type" value="Genomic_DNA"/>
</dbReference>
<dbReference type="Pfam" id="PF05970">
    <property type="entry name" value="PIF1"/>
    <property type="match status" value="1"/>
</dbReference>
<feature type="domain" description="Replication protein A OB" evidence="6">
    <location>
        <begin position="91"/>
        <end position="184"/>
    </location>
</feature>
<dbReference type="Proteomes" id="UP000694251">
    <property type="component" value="Unassembled WGS sequence"/>
</dbReference>
<evidence type="ECO:0000313" key="8">
    <source>
        <dbReference type="EMBL" id="KAG7530411.1"/>
    </source>
</evidence>
<dbReference type="InterPro" id="IPR049163">
    <property type="entry name" value="Pif1-like_2B_dom"/>
</dbReference>
<sequence>MAATFAYLKDVRPYKNAWRVQVKILHSWKQYTSNTGETIELVISNEYFRPTNHLYKMAFQVRTEVMGCASISDSNFLTLAPFSKIQSGDLNPHMLVDAIGQIITVGELEELEANNKRTTKIDFEIRDQMDERMQVTLWGTYAQQVYRACQESEGKNVIFLIRFAKIKSYKGVKSLSNSFDASQVHVNPDFPEVHHFSQTLPNDGAICVFRARVPRFEMVAIKRTDYNEYTRNTIEDLLSSTEVGKVRVLCTIYAIDTDWAWYYISCKTCNKKVNHIHAGVNGVNNKGKKHRFWCDTCKSVVTNVIIGESAASVLNGSVDELFTLFEIEDPEDLPDSVKNLIGKTFLFLVWVEKDNISDGKEIYKVSKVLLKEGLLEEQLLEYSTEHVNHASIVSGDQVLLMLENGNGSPDSTTPSSKRVYAKETSERFFKFKEVADSKEVTVPTEVKTSKVPVQTENDQALVPATVVVKQEVKKEMARNMVAFRVIPSTHRVETYVLNRLHIMFTWDTVVFRMSELVKSDFTDYLFPNELEDSATDNVVDVTDVIGVVASVSSIKREQKLKCVAVGSMCEEFVTKWSRRITRPTYNYEPVICAVRFLRIASVDGAEATINSDTSSDDENMANMMFDGAVYESDTDVDQNYSLSSTDNESADTTTMQTESESMANVSTHEVEDIVSHVKLPFLKESPDLLKNLLSGNHPLSKHYRDNARIFNMVFAMTSLGGKVDKSMPKGRGPAMFRLQGGNYHLIGSLKPTPGDYAKYTQLYIVDTENEVENRVTVIGKGKNAKPASGKPNLDKNLIEAIIKMLNRCNPYVRRFRTGRERIQTNDEEPFHMRIIEDRQGVDGKTYSMPTTSESKLRCENYTSVKEAAAAGVTTMEEEGNQLLIPASFTGGPRYMVQSYYDAMANCKHYGFPDLFITFTCNPKWPEITRYCDKRGLNPEDRPDIIARIFKIKLDSLMNDLTVKKMLGKTVASMYTVEFQKRGLPHAHILLFMHAKTNVNSPCVVDGECSKLYPKKHKDITKVGSDGYPIYRRRKTDDYVEKGGIKCDNRYVVPYNKKLSLRYNAHINFEWCNQNGSIKYLFKYINKGPDKVVFIVEPTQQATAGDSETPQQEQGSAEKKKNEIKDWIDCRYVSASKVVCRIFKYPIQHRSTPVQKLSFHVEGKQQAYFDPKSNIEDVLERVANVDSQFMAWLTLNRRNAVGKNGKRARECLYAEIPAYFTWDGENKAFKKRTRGFSIGRIHYVSRKMEDEYFLKVLLNIVRVPTSYAEIKTYDGVVYKTFKEACFARGILDDDQVFIDGLLEASQCCFGDYLRNFFAMLLLSDSLSRPAHVWSQTWHILAEDILKKKRDEFKNPDLTLTEAEIKNYTLQEIILSNGATLEDIDEFPKPTRDGINNSNRLIVEELRYNRESNLKEKHEEWKQMLTLEQRGVYNKITEAVFNNLGGVFFVYGFGGTGKTFIWKTLSAAIRCRDQIVLNVASSGITSLLLEGGRTAHSRFGILLNPDEFSVCKIKPKSDLANLVKEASLVIWDEAPMKSRAILAPKNEDVNTINEYLLEQLHAGERIYLSADSIDPIDSDSLNNHVITLDFLNSIKLPGLPNHSLRLKVGAPVMLLRNLDPKGGLCNGTRLQITQLCTQIVEAKVITGDRIGNIVLIRTVNLTPIDTILPFKMRRRQFPLSVAFAMTINKSQGQSLEHVGLYLPKPVFSHGQLYVALSRGTSKKDAIGVITTVSTVSSFPYCCREGETDYEARYVTFTIRDNHERIITCVARGSACEPDGSVEGRIEYVAKD</sequence>
<dbReference type="Pfam" id="PF21530">
    <property type="entry name" value="Pif1_2B_dom"/>
    <property type="match status" value="1"/>
</dbReference>
<dbReference type="CDD" id="cd04481">
    <property type="entry name" value="RPA1_DBD_B_like"/>
    <property type="match status" value="3"/>
</dbReference>
<comment type="caution">
    <text evidence="8">The sequence shown here is derived from an EMBL/GenBank/DDBJ whole genome shotgun (WGS) entry which is preliminary data.</text>
</comment>
<dbReference type="Pfam" id="PF16900">
    <property type="entry name" value="REPA_OB_2"/>
    <property type="match status" value="1"/>
</dbReference>
<dbReference type="GO" id="GO:0005524">
    <property type="term" value="F:ATP binding"/>
    <property type="evidence" value="ECO:0007669"/>
    <property type="project" value="UniProtKB-KW"/>
</dbReference>
<dbReference type="InterPro" id="IPR025476">
    <property type="entry name" value="Helitron_helicase-like"/>
</dbReference>
<keyword evidence="2" id="KW-0347">Helicase</keyword>
<dbReference type="FunFam" id="3.40.50.300:FF:002884">
    <property type="entry name" value="ATP-dependent DNA helicase"/>
    <property type="match status" value="1"/>
</dbReference>
<comment type="catalytic activity">
    <reaction evidence="2">
        <text>ATP + H2O = ADP + phosphate + H(+)</text>
        <dbReference type="Rhea" id="RHEA:13065"/>
        <dbReference type="ChEBI" id="CHEBI:15377"/>
        <dbReference type="ChEBI" id="CHEBI:15378"/>
        <dbReference type="ChEBI" id="CHEBI:30616"/>
        <dbReference type="ChEBI" id="CHEBI:43474"/>
        <dbReference type="ChEBI" id="CHEBI:456216"/>
        <dbReference type="EC" id="5.6.2.3"/>
    </reaction>
</comment>
<feature type="domain" description="Helitron helicase-like" evidence="5">
    <location>
        <begin position="840"/>
        <end position="990"/>
    </location>
</feature>
<dbReference type="GO" id="GO:0003677">
    <property type="term" value="F:DNA binding"/>
    <property type="evidence" value="ECO:0007669"/>
    <property type="project" value="UniProtKB-KW"/>
</dbReference>
<protein>
    <recommendedName>
        <fullName evidence="2">ATP-dependent DNA helicase</fullName>
        <ecNumber evidence="2">5.6.2.3</ecNumber>
    </recommendedName>
</protein>
<dbReference type="EC" id="5.6.2.3" evidence="2"/>
<dbReference type="GO" id="GO:0016787">
    <property type="term" value="F:hydrolase activity"/>
    <property type="evidence" value="ECO:0007669"/>
    <property type="project" value="UniProtKB-KW"/>
</dbReference>
<organism evidence="8 9">
    <name type="scientific">Arabidopsis suecica</name>
    <name type="common">Swedish thale-cress</name>
    <name type="synonym">Cardaminopsis suecica</name>
    <dbReference type="NCBI Taxonomy" id="45249"/>
    <lineage>
        <taxon>Eukaryota</taxon>
        <taxon>Viridiplantae</taxon>
        <taxon>Streptophyta</taxon>
        <taxon>Embryophyta</taxon>
        <taxon>Tracheophyta</taxon>
        <taxon>Spermatophyta</taxon>
        <taxon>Magnoliopsida</taxon>
        <taxon>eudicotyledons</taxon>
        <taxon>Gunneridae</taxon>
        <taxon>Pentapetalae</taxon>
        <taxon>rosids</taxon>
        <taxon>malvids</taxon>
        <taxon>Brassicales</taxon>
        <taxon>Brassicaceae</taxon>
        <taxon>Camelineae</taxon>
        <taxon>Arabidopsis</taxon>
    </lineage>
</organism>
<keyword evidence="2" id="KW-0547">Nucleotide-binding</keyword>
<keyword evidence="9" id="KW-1185">Reference proteome</keyword>
<evidence type="ECO:0000259" key="4">
    <source>
        <dbReference type="Pfam" id="PF05970"/>
    </source>
</evidence>
<keyword evidence="2" id="KW-0067">ATP-binding</keyword>
<feature type="domain" description="DNA helicase Pif1-like 2B" evidence="7">
    <location>
        <begin position="1587"/>
        <end position="1633"/>
    </location>
</feature>
<evidence type="ECO:0000259" key="3">
    <source>
        <dbReference type="Pfam" id="PF02721"/>
    </source>
</evidence>
<evidence type="ECO:0000259" key="5">
    <source>
        <dbReference type="Pfam" id="PF14214"/>
    </source>
</evidence>
<dbReference type="Pfam" id="PF02721">
    <property type="entry name" value="DUF223"/>
    <property type="match status" value="1"/>
</dbReference>
<name>A0A8T1XCK8_ARASU</name>
<dbReference type="InterPro" id="IPR047192">
    <property type="entry name" value="Euk_RPA1_DBD_C"/>
</dbReference>
<dbReference type="GO" id="GO:0006281">
    <property type="term" value="P:DNA repair"/>
    <property type="evidence" value="ECO:0007669"/>
    <property type="project" value="UniProtKB-KW"/>
</dbReference>
<gene>
    <name evidence="8" type="ORF">ISN44_Un96g000020</name>
</gene>
<evidence type="ECO:0000313" key="9">
    <source>
        <dbReference type="Proteomes" id="UP000694251"/>
    </source>
</evidence>
<dbReference type="GO" id="GO:0006310">
    <property type="term" value="P:DNA recombination"/>
    <property type="evidence" value="ECO:0007669"/>
    <property type="project" value="UniProtKB-KW"/>
</dbReference>
<comment type="similarity">
    <text evidence="2">Belongs to the helicase family.</text>
</comment>
<evidence type="ECO:0000259" key="6">
    <source>
        <dbReference type="Pfam" id="PF16900"/>
    </source>
</evidence>
<keyword evidence="2" id="KW-0233">DNA recombination</keyword>
<dbReference type="Pfam" id="PF14214">
    <property type="entry name" value="Helitron_like_N"/>
    <property type="match status" value="1"/>
</dbReference>
<dbReference type="PANTHER" id="PTHR10492:SF101">
    <property type="entry name" value="ATP-DEPENDENT DNA HELICASE"/>
    <property type="match status" value="1"/>
</dbReference>
<keyword evidence="2" id="KW-0234">DNA repair</keyword>
<dbReference type="PANTHER" id="PTHR10492">
    <property type="match status" value="1"/>
</dbReference>
<proteinExistence type="inferred from homology"/>
<accession>A0A8T1XCK8</accession>
<keyword evidence="2" id="KW-0378">Hydrolase</keyword>
<dbReference type="InterPro" id="IPR010285">
    <property type="entry name" value="DNA_helicase_pif1-like_DEAD"/>
</dbReference>
<keyword evidence="2" id="KW-0227">DNA damage</keyword>
<evidence type="ECO:0000256" key="2">
    <source>
        <dbReference type="RuleBase" id="RU363044"/>
    </source>
</evidence>
<reference evidence="8 9" key="1">
    <citation type="submission" date="2020-12" db="EMBL/GenBank/DDBJ databases">
        <title>Concerted genomic and epigenomic changes stabilize Arabidopsis allopolyploids.</title>
        <authorList>
            <person name="Chen Z."/>
        </authorList>
    </citation>
    <scope>NUCLEOTIDE SEQUENCE [LARGE SCALE GENOMIC DNA]</scope>
    <source>
        <strain evidence="8">As9502</strain>
        <tissue evidence="8">Leaf</tissue>
    </source>
</reference>
<comment type="cofactor">
    <cofactor evidence="2">
        <name>Mg(2+)</name>
        <dbReference type="ChEBI" id="CHEBI:18420"/>
    </cofactor>
</comment>
<dbReference type="GO" id="GO:0043139">
    <property type="term" value="F:5'-3' DNA helicase activity"/>
    <property type="evidence" value="ECO:0007669"/>
    <property type="project" value="UniProtKB-EC"/>
</dbReference>
<feature type="domain" description="DNA helicase Pif1-like DEAD-box helicase" evidence="4">
    <location>
        <begin position="1422"/>
        <end position="1553"/>
    </location>
</feature>
<dbReference type="GO" id="GO:0000723">
    <property type="term" value="P:telomere maintenance"/>
    <property type="evidence" value="ECO:0007669"/>
    <property type="project" value="InterPro"/>
</dbReference>
<dbReference type="InterPro" id="IPR003871">
    <property type="entry name" value="RFA1B/D_OB_1st"/>
</dbReference>